<dbReference type="Proteomes" id="UP000641025">
    <property type="component" value="Unassembled WGS sequence"/>
</dbReference>
<dbReference type="Pfam" id="PF13489">
    <property type="entry name" value="Methyltransf_23"/>
    <property type="match status" value="1"/>
</dbReference>
<name>A0ABS0YMI4_9BACT</name>
<protein>
    <submittedName>
        <fullName evidence="1">Class I SAM-dependent methyltransferase</fullName>
    </submittedName>
</protein>
<dbReference type="GO" id="GO:0032259">
    <property type="term" value="P:methylation"/>
    <property type="evidence" value="ECO:0007669"/>
    <property type="project" value="UniProtKB-KW"/>
</dbReference>
<keyword evidence="2" id="KW-1185">Reference proteome</keyword>
<dbReference type="Gene3D" id="3.40.50.150">
    <property type="entry name" value="Vaccinia Virus protein VP39"/>
    <property type="match status" value="1"/>
</dbReference>
<accession>A0ABS0YMI4</accession>
<evidence type="ECO:0000313" key="2">
    <source>
        <dbReference type="Proteomes" id="UP000641025"/>
    </source>
</evidence>
<organism evidence="1 2">
    <name type="scientific">Geomonas propionica</name>
    <dbReference type="NCBI Taxonomy" id="2798582"/>
    <lineage>
        <taxon>Bacteria</taxon>
        <taxon>Pseudomonadati</taxon>
        <taxon>Thermodesulfobacteriota</taxon>
        <taxon>Desulfuromonadia</taxon>
        <taxon>Geobacterales</taxon>
        <taxon>Geobacteraceae</taxon>
        <taxon>Geomonas</taxon>
    </lineage>
</organism>
<proteinExistence type="predicted"/>
<comment type="caution">
    <text evidence="1">The sequence shown here is derived from an EMBL/GenBank/DDBJ whole genome shotgun (WGS) entry which is preliminary data.</text>
</comment>
<evidence type="ECO:0000313" key="1">
    <source>
        <dbReference type="EMBL" id="MBJ6799199.1"/>
    </source>
</evidence>
<dbReference type="SUPFAM" id="SSF53335">
    <property type="entry name" value="S-adenosyl-L-methionine-dependent methyltransferases"/>
    <property type="match status" value="1"/>
</dbReference>
<keyword evidence="1" id="KW-0489">Methyltransferase</keyword>
<keyword evidence="1" id="KW-0808">Transferase</keyword>
<dbReference type="InterPro" id="IPR029063">
    <property type="entry name" value="SAM-dependent_MTases_sf"/>
</dbReference>
<reference evidence="1 2" key="1">
    <citation type="submission" date="2020-12" db="EMBL/GenBank/DDBJ databases">
        <title>Geomonas sp. Red259, isolated from paddy soil.</title>
        <authorList>
            <person name="Xu Z."/>
            <person name="Zhang Z."/>
            <person name="Masuda Y."/>
            <person name="Itoh H."/>
            <person name="Senoo K."/>
        </authorList>
    </citation>
    <scope>NUCLEOTIDE SEQUENCE [LARGE SCALE GENOMIC DNA]</scope>
    <source>
        <strain evidence="1 2">Red259</strain>
    </source>
</reference>
<sequence>MEKTAVTMKNYHEVRLPYDERRDLLWKTLCDAYFQPLIHEGACVLELGAGYCHFINHIRCARRIALDLWEGMPAHAAPGVEPIIASTTNLGAVPDHCVDFAFASNLFEHLTQDELSQTLAQLRAKLAPGGSLNILQPNYRFAYREYFDDLNHRTVYSDRSLSDFLSCHGLKVIYCAPRFLPLTIKSALPVSPLLIRLYLRLPFKPLGKQMLIRAVVA</sequence>
<gene>
    <name evidence="1" type="ORF">JFN90_03500</name>
</gene>
<dbReference type="GO" id="GO:0008168">
    <property type="term" value="F:methyltransferase activity"/>
    <property type="evidence" value="ECO:0007669"/>
    <property type="project" value="UniProtKB-KW"/>
</dbReference>
<dbReference type="EMBL" id="JAEMHK010000002">
    <property type="protein sequence ID" value="MBJ6799199.1"/>
    <property type="molecule type" value="Genomic_DNA"/>
</dbReference>